<name>A0A0F5FMH3_9HYPH</name>
<dbReference type="AlphaFoldDB" id="A0A0F5FMH3"/>
<dbReference type="STRING" id="429727.VE26_09620"/>
<dbReference type="Proteomes" id="UP000033649">
    <property type="component" value="Unassembled WGS sequence"/>
</dbReference>
<dbReference type="EMBL" id="JZEY01000054">
    <property type="protein sequence ID" value="KKB10036.1"/>
    <property type="molecule type" value="Genomic_DNA"/>
</dbReference>
<dbReference type="OrthoDB" id="7951141at2"/>
<evidence type="ECO:0000256" key="1">
    <source>
        <dbReference type="SAM" id="MobiDB-lite"/>
    </source>
</evidence>
<accession>A0A0F5FMH3</accession>
<feature type="signal peptide" evidence="2">
    <location>
        <begin position="1"/>
        <end position="24"/>
    </location>
</feature>
<feature type="region of interest" description="Disordered" evidence="1">
    <location>
        <begin position="51"/>
        <end position="87"/>
    </location>
</feature>
<keyword evidence="2" id="KW-0732">Signal</keyword>
<evidence type="ECO:0000313" key="4">
    <source>
        <dbReference type="Proteomes" id="UP000033649"/>
    </source>
</evidence>
<feature type="chain" id="PRO_5002486778" description="Secreted protein" evidence="2">
    <location>
        <begin position="25"/>
        <end position="109"/>
    </location>
</feature>
<evidence type="ECO:0000313" key="3">
    <source>
        <dbReference type="EMBL" id="KKB10036.1"/>
    </source>
</evidence>
<reference evidence="3 4" key="1">
    <citation type="submission" date="2015-03" db="EMBL/GenBank/DDBJ databases">
        <authorList>
            <person name="Hassan Y."/>
            <person name="Lepp D."/>
            <person name="Li X.-Z."/>
            <person name="Zhou T."/>
        </authorList>
    </citation>
    <scope>NUCLEOTIDE SEQUENCE [LARGE SCALE GENOMIC DNA]</scope>
    <source>
        <strain evidence="3 4">IPL18</strain>
    </source>
</reference>
<dbReference type="PATRIC" id="fig|429727.3.peg.1981"/>
<comment type="caution">
    <text evidence="3">The sequence shown here is derived from an EMBL/GenBank/DDBJ whole genome shotgun (WGS) entry which is preliminary data.</text>
</comment>
<sequence length="109" mass="10931">MTIKSALSVFALVTAVSFGGAAYAQTMVGDNEVSETDLPIVQQHCDALSLADAQGTPAGLDPSDPAASTSGTTDEPTGAQADLDSRNSATTVDLDTITLEDCVAGGLVN</sequence>
<organism evidence="3 4">
    <name type="scientific">Devosia chinhatensis</name>
    <dbReference type="NCBI Taxonomy" id="429727"/>
    <lineage>
        <taxon>Bacteria</taxon>
        <taxon>Pseudomonadati</taxon>
        <taxon>Pseudomonadota</taxon>
        <taxon>Alphaproteobacteria</taxon>
        <taxon>Hyphomicrobiales</taxon>
        <taxon>Devosiaceae</taxon>
        <taxon>Devosia</taxon>
    </lineage>
</organism>
<evidence type="ECO:0008006" key="5">
    <source>
        <dbReference type="Google" id="ProtNLM"/>
    </source>
</evidence>
<gene>
    <name evidence="3" type="ORF">VE26_09620</name>
</gene>
<keyword evidence="4" id="KW-1185">Reference proteome</keyword>
<proteinExistence type="predicted"/>
<feature type="compositionally biased region" description="Polar residues" evidence="1">
    <location>
        <begin position="66"/>
        <end position="75"/>
    </location>
</feature>
<evidence type="ECO:0000256" key="2">
    <source>
        <dbReference type="SAM" id="SignalP"/>
    </source>
</evidence>
<protein>
    <recommendedName>
        <fullName evidence="5">Secreted protein</fullName>
    </recommendedName>
</protein>
<dbReference type="RefSeq" id="WP_046104729.1">
    <property type="nucleotide sequence ID" value="NZ_JZEY01000054.1"/>
</dbReference>